<evidence type="ECO:0000313" key="3">
    <source>
        <dbReference type="Proteomes" id="UP000195611"/>
    </source>
</evidence>
<name>A0A1R4IZR1_9LACT</name>
<dbReference type="EMBL" id="FUKW01000054">
    <property type="protein sequence ID" value="SJN25209.1"/>
    <property type="molecule type" value="Genomic_DNA"/>
</dbReference>
<sequence>MSPDILQMKRRKATLITFVIAFLALFFSSGETYTEILFIGVYGGAIVAGLVYLLFSIFIYFYFLIRR</sequence>
<dbReference type="AlphaFoldDB" id="A0A1R4IZR1"/>
<keyword evidence="1" id="KW-0472">Membrane</keyword>
<dbReference type="RefSeq" id="WP_087057414.1">
    <property type="nucleotide sequence ID" value="NZ_FUKW01000054.1"/>
</dbReference>
<evidence type="ECO:0000256" key="1">
    <source>
        <dbReference type="SAM" id="Phobius"/>
    </source>
</evidence>
<proteinExistence type="predicted"/>
<organism evidence="2 3">
    <name type="scientific">Marinilactibacillus psychrotolerans 42ea</name>
    <dbReference type="NCBI Taxonomy" id="1255609"/>
    <lineage>
        <taxon>Bacteria</taxon>
        <taxon>Bacillati</taxon>
        <taxon>Bacillota</taxon>
        <taxon>Bacilli</taxon>
        <taxon>Lactobacillales</taxon>
        <taxon>Carnobacteriaceae</taxon>
        <taxon>Marinilactibacillus</taxon>
    </lineage>
</organism>
<accession>A0A1R4IZR1</accession>
<dbReference type="Proteomes" id="UP000195611">
    <property type="component" value="Unassembled WGS sequence"/>
</dbReference>
<keyword evidence="1" id="KW-1133">Transmembrane helix</keyword>
<reference evidence="2 3" key="1">
    <citation type="submission" date="2017-02" db="EMBL/GenBank/DDBJ databases">
        <authorList>
            <person name="Peterson S.W."/>
        </authorList>
    </citation>
    <scope>NUCLEOTIDE SEQUENCE [LARGE SCALE GENOMIC DNA]</scope>
    <source>
        <strain evidence="2 3">42ea</strain>
    </source>
</reference>
<evidence type="ECO:0000313" key="2">
    <source>
        <dbReference type="EMBL" id="SJN25209.1"/>
    </source>
</evidence>
<feature type="transmembrane region" description="Helical" evidence="1">
    <location>
        <begin position="40"/>
        <end position="65"/>
    </location>
</feature>
<gene>
    <name evidence="2" type="ORF">FM115_03285</name>
</gene>
<keyword evidence="1" id="KW-0812">Transmembrane</keyword>
<protein>
    <submittedName>
        <fullName evidence="2">Uncharacterized protein</fullName>
    </submittedName>
</protein>
<dbReference type="GeneID" id="96910235"/>